<feature type="transmembrane region" description="Helical" evidence="6">
    <location>
        <begin position="145"/>
        <end position="164"/>
    </location>
</feature>
<dbReference type="GO" id="GO:0005783">
    <property type="term" value="C:endoplasmic reticulum"/>
    <property type="evidence" value="ECO:0007669"/>
    <property type="project" value="TreeGrafter"/>
</dbReference>
<keyword evidence="4 5" id="KW-0472">Membrane</keyword>
<dbReference type="Pfam" id="PF05241">
    <property type="entry name" value="EBP"/>
    <property type="match status" value="1"/>
</dbReference>
<name>A0AAJ0CZ93_9HYPO</name>
<dbReference type="PANTHER" id="PTHR31204">
    <property type="entry name" value="SIGMA INTRACELLULAR RECEPTOR 2"/>
    <property type="match status" value="1"/>
</dbReference>
<organism evidence="8 9">
    <name type="scientific">Conoideocrella luteorostrata</name>
    <dbReference type="NCBI Taxonomy" id="1105319"/>
    <lineage>
        <taxon>Eukaryota</taxon>
        <taxon>Fungi</taxon>
        <taxon>Dikarya</taxon>
        <taxon>Ascomycota</taxon>
        <taxon>Pezizomycotina</taxon>
        <taxon>Sordariomycetes</taxon>
        <taxon>Hypocreomycetidae</taxon>
        <taxon>Hypocreales</taxon>
        <taxon>Clavicipitaceae</taxon>
        <taxon>Conoideocrella</taxon>
    </lineage>
</organism>
<feature type="transmembrane region" description="Helical" evidence="6">
    <location>
        <begin position="9"/>
        <end position="30"/>
    </location>
</feature>
<dbReference type="InterPro" id="IPR051987">
    <property type="entry name" value="Sigma-2_receptor-like"/>
</dbReference>
<sequence length="172" mass="19440">MSSNLRDKLYLPIVAVQLLGMLILDLVPFYPKFLWQTPSSPLHSLVSLRTWWTTRSGDPYYAASTHEPWFESLMYVEGLVQLPLTVYLAYKLASYKPTSGPTELAGLVYGCVTSMGATVCCYDIWHMGPDVVSDKQKGQLFWGTYLPFAVIPAFMAADMYLRLLPRVRTVSK</sequence>
<feature type="domain" description="EXPERA" evidence="7">
    <location>
        <begin position="6"/>
        <end position="156"/>
    </location>
</feature>
<feature type="transmembrane region" description="Helical" evidence="6">
    <location>
        <begin position="73"/>
        <end position="92"/>
    </location>
</feature>
<dbReference type="Proteomes" id="UP001251528">
    <property type="component" value="Unassembled WGS sequence"/>
</dbReference>
<reference evidence="8" key="1">
    <citation type="submission" date="2023-06" db="EMBL/GenBank/DDBJ databases">
        <title>Conoideocrella luteorostrata (Hypocreales: Clavicipitaceae), a potential biocontrol fungus for elongate hemlock scale in United States Christmas tree production areas.</title>
        <authorList>
            <person name="Barrett H."/>
            <person name="Lovett B."/>
            <person name="Macias A.M."/>
            <person name="Stajich J.E."/>
            <person name="Kasson M.T."/>
        </authorList>
    </citation>
    <scope>NUCLEOTIDE SEQUENCE</scope>
    <source>
        <strain evidence="8">ARSEF 14590</strain>
    </source>
</reference>
<comment type="subcellular location">
    <subcellularLocation>
        <location evidence="1">Membrane</location>
        <topology evidence="1">Multi-pass membrane protein</topology>
    </subcellularLocation>
</comment>
<evidence type="ECO:0000259" key="7">
    <source>
        <dbReference type="PROSITE" id="PS51751"/>
    </source>
</evidence>
<evidence type="ECO:0000256" key="2">
    <source>
        <dbReference type="ARBA" id="ARBA00022692"/>
    </source>
</evidence>
<dbReference type="InterPro" id="IPR033118">
    <property type="entry name" value="EXPERA"/>
</dbReference>
<dbReference type="AlphaFoldDB" id="A0AAJ0CZ93"/>
<evidence type="ECO:0000256" key="4">
    <source>
        <dbReference type="ARBA" id="ARBA00023136"/>
    </source>
</evidence>
<dbReference type="PROSITE" id="PS51751">
    <property type="entry name" value="EXPERA"/>
    <property type="match status" value="1"/>
</dbReference>
<keyword evidence="2 5" id="KW-0812">Transmembrane</keyword>
<protein>
    <recommendedName>
        <fullName evidence="7">EXPERA domain-containing protein</fullName>
    </recommendedName>
</protein>
<comment type="caution">
    <text evidence="8">The sequence shown here is derived from an EMBL/GenBank/DDBJ whole genome shotgun (WGS) entry which is preliminary data.</text>
</comment>
<dbReference type="GO" id="GO:0016020">
    <property type="term" value="C:membrane"/>
    <property type="evidence" value="ECO:0007669"/>
    <property type="project" value="UniProtKB-SubCell"/>
</dbReference>
<proteinExistence type="predicted"/>
<evidence type="ECO:0000256" key="1">
    <source>
        <dbReference type="ARBA" id="ARBA00004141"/>
    </source>
</evidence>
<evidence type="ECO:0000256" key="5">
    <source>
        <dbReference type="PROSITE-ProRule" id="PRU01087"/>
    </source>
</evidence>
<evidence type="ECO:0000313" key="9">
    <source>
        <dbReference type="Proteomes" id="UP001251528"/>
    </source>
</evidence>
<dbReference type="PANTHER" id="PTHR31204:SF1">
    <property type="entry name" value="SIGMA INTRACELLULAR RECEPTOR 2"/>
    <property type="match status" value="1"/>
</dbReference>
<evidence type="ECO:0000313" key="8">
    <source>
        <dbReference type="EMBL" id="KAK2616828.1"/>
    </source>
</evidence>
<accession>A0AAJ0CZ93</accession>
<evidence type="ECO:0000256" key="6">
    <source>
        <dbReference type="SAM" id="Phobius"/>
    </source>
</evidence>
<feature type="transmembrane region" description="Helical" evidence="6">
    <location>
        <begin position="104"/>
        <end position="125"/>
    </location>
</feature>
<dbReference type="EMBL" id="JASWJB010000002">
    <property type="protein sequence ID" value="KAK2616828.1"/>
    <property type="molecule type" value="Genomic_DNA"/>
</dbReference>
<keyword evidence="3 5" id="KW-1133">Transmembrane helix</keyword>
<evidence type="ECO:0000256" key="3">
    <source>
        <dbReference type="ARBA" id="ARBA00022989"/>
    </source>
</evidence>
<gene>
    <name evidence="8" type="ORF">QQS21_000205</name>
</gene>
<keyword evidence="9" id="KW-1185">Reference proteome</keyword>